<dbReference type="Pfam" id="PF04738">
    <property type="entry name" value="Lant_dehydr_N"/>
    <property type="match status" value="1"/>
</dbReference>
<dbReference type="InterPro" id="IPR023809">
    <property type="entry name" value="Thiopep_bacteriocin_synth_dom"/>
</dbReference>
<gene>
    <name evidence="3" type="ORF">GCM10020369_58410</name>
</gene>
<dbReference type="RefSeq" id="WP_345731457.1">
    <property type="nucleotide sequence ID" value="NZ_BAAAYN010000042.1"/>
</dbReference>
<dbReference type="Pfam" id="PF14028">
    <property type="entry name" value="Lant_dehydr_C"/>
    <property type="match status" value="1"/>
</dbReference>
<evidence type="ECO:0000259" key="2">
    <source>
        <dbReference type="Pfam" id="PF14028"/>
    </source>
</evidence>
<dbReference type="InterPro" id="IPR006827">
    <property type="entry name" value="Lant_deHydtase_N"/>
</dbReference>
<dbReference type="Proteomes" id="UP001501676">
    <property type="component" value="Unassembled WGS sequence"/>
</dbReference>
<dbReference type="NCBIfam" id="TIGR03891">
    <property type="entry name" value="thiopep_ocin"/>
    <property type="match status" value="1"/>
</dbReference>
<dbReference type="EMBL" id="BAAAYN010000042">
    <property type="protein sequence ID" value="GAA3393319.1"/>
    <property type="molecule type" value="Genomic_DNA"/>
</dbReference>
<evidence type="ECO:0000259" key="1">
    <source>
        <dbReference type="Pfam" id="PF04738"/>
    </source>
</evidence>
<comment type="caution">
    <text evidence="3">The sequence shown here is derived from an EMBL/GenBank/DDBJ whole genome shotgun (WGS) entry which is preliminary data.</text>
</comment>
<name>A0ABP6T657_9ACTN</name>
<organism evidence="3 4">
    <name type="scientific">Cryptosporangium minutisporangium</name>
    <dbReference type="NCBI Taxonomy" id="113569"/>
    <lineage>
        <taxon>Bacteria</taxon>
        <taxon>Bacillati</taxon>
        <taxon>Actinomycetota</taxon>
        <taxon>Actinomycetes</taxon>
        <taxon>Cryptosporangiales</taxon>
        <taxon>Cryptosporangiaceae</taxon>
        <taxon>Cryptosporangium</taxon>
    </lineage>
</organism>
<proteinExistence type="predicted"/>
<protein>
    <submittedName>
        <fullName evidence="3">Lantibiotic dehydratase</fullName>
    </submittedName>
</protein>
<accession>A0ABP6T657</accession>
<feature type="domain" description="Lantibiotic dehydratase N-terminal" evidence="1">
    <location>
        <begin position="50"/>
        <end position="683"/>
    </location>
</feature>
<evidence type="ECO:0000313" key="4">
    <source>
        <dbReference type="Proteomes" id="UP001501676"/>
    </source>
</evidence>
<sequence length="1006" mass="108199">MRQIEPLLYRHRGTALLRAAVTPLTDTPGTWPDFDDPDAARDWLYQIWSRPGFSEAVTVASADLAARVDTAVIDPTLSARQLYRLTITVLRYLLRSIGRPTPFGLFAGVAPVRMGAPAAVSWGSAHRPNASVDTLWLDAVLTGLEAVPALLEALDVVFTDLATRRGGRVEVPRGTDRVTVRYTAAVRTVWHAAATPVRFADLVDKLTAEHPGCEANARTMLTALVAERFLITSLRAPATVIDPLGHVLAEIDRVVAATLPESAEQLAALRAVHGILAAHNAHPADPAAVRTAAANRMWELSGRGRTPLAVHLALDAEVSLPASVAEEAASAAGALLRLTNQPTGEPAWRDYYVAFAERYGTGTVVPVRDVLHPDAGLGCPAGMPGSVQGDPVVATPARDQRLLGLAWETLADGHNELVVTDERIDALSDGLTPDGGTAPPHVEVGVTLLAPDTAAIDRGDYLLVVSPARAAGTLTGRFTFVAEGTGLPELYGGLPPGTAGALQAQVSFIPLFPHAENVGRTPLYLPHVLPVGEHRRDGDERLHVDDLAVTAVGGRLYLVSLARRQVVEPQVINGLDLSKQAPPLVRFLTAIPRAGRVRWHEFDWGEAASGLPFLPRVRYRKAILSPARWRLTADELLAGSRPEQQAALDRWRSRWSCPHVVDLKDGSNTLRLDLTVPAHVALLVDHVQRREEAVLLETLSTAADLGWIGGHTHVIAVPLMSDRPPAPSPALASAPLIRNRSHGQLPADLDADWLHAKLFTHPARIDELLALHLPALLDVLPEGTPFWFLRYRSPLESDHLRLRIATPDIGAAAAIPTVTTWAAQLRGDGLCGRLAFDTYYPEVGRYGEGDALDAATAVFAADSAVAIEQLRLVPSGLINTTALVAVGMVELVRGFLGGDHAEAMRWLTDRSTPDTSTDRNSSRQAIAFVHDGPPATWPATLITAWHDRAAAAAAYGRVCPLSAEGVIESLLHMHHNRVVGIDRDHEDACRRLARQIAVSWLARNAA</sequence>
<reference evidence="4" key="1">
    <citation type="journal article" date="2019" name="Int. J. Syst. Evol. Microbiol.">
        <title>The Global Catalogue of Microorganisms (GCM) 10K type strain sequencing project: providing services to taxonomists for standard genome sequencing and annotation.</title>
        <authorList>
            <consortium name="The Broad Institute Genomics Platform"/>
            <consortium name="The Broad Institute Genome Sequencing Center for Infectious Disease"/>
            <person name="Wu L."/>
            <person name="Ma J."/>
        </authorList>
    </citation>
    <scope>NUCLEOTIDE SEQUENCE [LARGE SCALE GENOMIC DNA]</scope>
    <source>
        <strain evidence="4">JCM 9458</strain>
    </source>
</reference>
<keyword evidence="4" id="KW-1185">Reference proteome</keyword>
<feature type="domain" description="Thiopeptide-type bacteriocin biosynthesis" evidence="2">
    <location>
        <begin position="753"/>
        <end position="995"/>
    </location>
</feature>
<evidence type="ECO:0000313" key="3">
    <source>
        <dbReference type="EMBL" id="GAA3393319.1"/>
    </source>
</evidence>